<organism evidence="2">
    <name type="scientific">Petromyces alliaceus</name>
    <name type="common">Aspergillus alliaceus</name>
    <dbReference type="NCBI Taxonomy" id="209559"/>
    <lineage>
        <taxon>Eukaryota</taxon>
        <taxon>Fungi</taxon>
        <taxon>Dikarya</taxon>
        <taxon>Ascomycota</taxon>
        <taxon>Pezizomycotina</taxon>
        <taxon>Eurotiomycetes</taxon>
        <taxon>Eurotiomycetidae</taxon>
        <taxon>Eurotiales</taxon>
        <taxon>Aspergillaceae</taxon>
        <taxon>Aspergillus</taxon>
        <taxon>Aspergillus subgen. Circumdati</taxon>
    </lineage>
</organism>
<dbReference type="Gene3D" id="2.60.40.3820">
    <property type="match status" value="1"/>
</dbReference>
<name>A0A5N6FFZ9_PETAA</name>
<feature type="domain" description="Up-regulated in Daf-2" evidence="1">
    <location>
        <begin position="3"/>
        <end position="168"/>
    </location>
</feature>
<dbReference type="PANTHER" id="PTHR31557:SF0">
    <property type="entry name" value="5C820-RELATED"/>
    <property type="match status" value="1"/>
</dbReference>
<dbReference type="Proteomes" id="UP000326877">
    <property type="component" value="Unassembled WGS sequence"/>
</dbReference>
<keyword evidence="4" id="KW-1185">Reference proteome</keyword>
<evidence type="ECO:0000259" key="1">
    <source>
        <dbReference type="Pfam" id="PF18457"/>
    </source>
</evidence>
<dbReference type="Proteomes" id="UP000541154">
    <property type="component" value="Unassembled WGS sequence"/>
</dbReference>
<accession>A0A5N7C279</accession>
<dbReference type="AlphaFoldDB" id="A0A5N6FFZ9"/>
<protein>
    <recommendedName>
        <fullName evidence="1">Up-regulated in Daf-2 domain-containing protein</fullName>
    </recommendedName>
</protein>
<dbReference type="InterPro" id="IPR041157">
    <property type="entry name" value="PUD1/2"/>
</dbReference>
<dbReference type="Pfam" id="PF18457">
    <property type="entry name" value="PUD1_2"/>
    <property type="match status" value="1"/>
</dbReference>
<reference evidence="2" key="2">
    <citation type="submission" date="2019-04" db="EMBL/GenBank/DDBJ databases">
        <title>Friends and foes A comparative genomics studyof 23 Aspergillus species from section Flavi.</title>
        <authorList>
            <consortium name="DOE Joint Genome Institute"/>
            <person name="Kjaerbolling I."/>
            <person name="Vesth T."/>
            <person name="Frisvad J.C."/>
            <person name="Nybo J.L."/>
            <person name="Theobald S."/>
            <person name="Kildgaard S."/>
            <person name="Isbrandt T."/>
            <person name="Kuo A."/>
            <person name="Sato A."/>
            <person name="Lyhne E.K."/>
            <person name="Kogle M.E."/>
            <person name="Wiebenga A."/>
            <person name="Kun R.S."/>
            <person name="Lubbers R.J."/>
            <person name="Makela M.R."/>
            <person name="Barry K."/>
            <person name="Chovatia M."/>
            <person name="Clum A."/>
            <person name="Daum C."/>
            <person name="Haridas S."/>
            <person name="He G."/>
            <person name="LaButti K."/>
            <person name="Lipzen A."/>
            <person name="Mondo S."/>
            <person name="Riley R."/>
            <person name="Salamov A."/>
            <person name="Simmons B.A."/>
            <person name="Magnuson J.K."/>
            <person name="Henrissat B."/>
            <person name="Mortensen U.H."/>
            <person name="Larsen T.O."/>
            <person name="Devries R.P."/>
            <person name="Grigoriev I.V."/>
            <person name="Machida M."/>
            <person name="Baker S.E."/>
            <person name="Andersen M.R."/>
        </authorList>
    </citation>
    <scope>NUCLEOTIDE SEQUENCE [LARGE SCALE GENOMIC DNA]</scope>
    <source>
        <strain evidence="2">IBT 14317</strain>
    </source>
</reference>
<gene>
    <name evidence="2" type="ORF">BDV23DRAFT_159681</name>
    <name evidence="3" type="ORF">ETB97_009472</name>
</gene>
<reference evidence="3 4" key="1">
    <citation type="submission" date="2019-04" db="EMBL/GenBank/DDBJ databases">
        <title>Aspergillus burnettii sp. nov., novel species from soil in southeast Queensland.</title>
        <authorList>
            <person name="Gilchrist C.L.M."/>
            <person name="Pitt J.I."/>
            <person name="Lange L."/>
            <person name="Lacey H.J."/>
            <person name="Vuong D."/>
            <person name="Midgley D.J."/>
            <person name="Greenfield P."/>
            <person name="Bradbury M."/>
            <person name="Lacey E."/>
            <person name="Busk P.K."/>
            <person name="Pilgaard B."/>
            <person name="Chooi Y.H."/>
            <person name="Piggott A.M."/>
        </authorList>
    </citation>
    <scope>NUCLEOTIDE SEQUENCE [LARGE SCALE GENOMIC DNA]</scope>
    <source>
        <strain evidence="3 4">FRR 5400</strain>
    </source>
</reference>
<dbReference type="EMBL" id="ML735282">
    <property type="protein sequence ID" value="KAE8388139.1"/>
    <property type="molecule type" value="Genomic_DNA"/>
</dbReference>
<evidence type="ECO:0000313" key="2">
    <source>
        <dbReference type="EMBL" id="KAE8388139.1"/>
    </source>
</evidence>
<accession>A0A8H6E0Y7</accession>
<proteinExistence type="predicted"/>
<accession>A0A5N6FFZ9</accession>
<dbReference type="OrthoDB" id="5785880at2759"/>
<evidence type="ECO:0000313" key="3">
    <source>
        <dbReference type="EMBL" id="KAF5855302.1"/>
    </source>
</evidence>
<evidence type="ECO:0000313" key="4">
    <source>
        <dbReference type="Proteomes" id="UP000541154"/>
    </source>
</evidence>
<dbReference type="PANTHER" id="PTHR31557">
    <property type="entry name" value="5C820-RELATED-RELATED"/>
    <property type="match status" value="1"/>
</dbReference>
<sequence>MVKRYAYVSVRNNTSSPVHNVSVIHKYSDVYRSKEIWPTIQSEELAEDKMLVNYNTGFLTTGHDWWLIMWVNNEGNTLYYSHPHNFRDILDKIERLGNGILKSLSKLEGGESGQAMREAAQLILNQEGTAGFKQHMLESDDNDKLTEIVINSDYTITFKSHSGTSNTVTATKEL</sequence>
<dbReference type="OMA" id="HKSHQEW"/>
<dbReference type="EMBL" id="SPNV01000456">
    <property type="protein sequence ID" value="KAF5855302.1"/>
    <property type="molecule type" value="Genomic_DNA"/>
</dbReference>